<keyword evidence="1" id="KW-0812">Transmembrane</keyword>
<evidence type="ECO:0000256" key="1">
    <source>
        <dbReference type="SAM" id="Phobius"/>
    </source>
</evidence>
<sequence>MRSPSHEPVILRFILGILAFWLISLVFAVLAFISFALLIGHTYGDLSPRADMMFWGLSLLLLLGYSASLFFGMRLAIKKRTPR</sequence>
<accession>A0ABP3ID65</accession>
<gene>
    <name evidence="2" type="ORF">GCM10009093_23480</name>
</gene>
<keyword evidence="1" id="KW-0472">Membrane</keyword>
<dbReference type="EMBL" id="BAAAEJ010000008">
    <property type="protein sequence ID" value="GAA0396192.1"/>
    <property type="molecule type" value="Genomic_DNA"/>
</dbReference>
<reference evidence="3" key="1">
    <citation type="journal article" date="2019" name="Int. J. Syst. Evol. Microbiol.">
        <title>The Global Catalogue of Microorganisms (GCM) 10K type strain sequencing project: providing services to taxonomists for standard genome sequencing and annotation.</title>
        <authorList>
            <consortium name="The Broad Institute Genomics Platform"/>
            <consortium name="The Broad Institute Genome Sequencing Center for Infectious Disease"/>
            <person name="Wu L."/>
            <person name="Ma J."/>
        </authorList>
    </citation>
    <scope>NUCLEOTIDE SEQUENCE [LARGE SCALE GENOMIC DNA]</scope>
    <source>
        <strain evidence="3">JCM 13476</strain>
    </source>
</reference>
<feature type="transmembrane region" description="Helical" evidence="1">
    <location>
        <begin position="12"/>
        <end position="40"/>
    </location>
</feature>
<evidence type="ECO:0008006" key="4">
    <source>
        <dbReference type="Google" id="ProtNLM"/>
    </source>
</evidence>
<name>A0ABP3ID65_9CAUL</name>
<comment type="caution">
    <text evidence="2">The sequence shown here is derived from an EMBL/GenBank/DDBJ whole genome shotgun (WGS) entry which is preliminary data.</text>
</comment>
<feature type="transmembrane region" description="Helical" evidence="1">
    <location>
        <begin position="52"/>
        <end position="77"/>
    </location>
</feature>
<dbReference type="Proteomes" id="UP001500791">
    <property type="component" value="Unassembled WGS sequence"/>
</dbReference>
<proteinExistence type="predicted"/>
<organism evidence="2 3">
    <name type="scientific">Brevundimonas terrae</name>
    <dbReference type="NCBI Taxonomy" id="363631"/>
    <lineage>
        <taxon>Bacteria</taxon>
        <taxon>Pseudomonadati</taxon>
        <taxon>Pseudomonadota</taxon>
        <taxon>Alphaproteobacteria</taxon>
        <taxon>Caulobacterales</taxon>
        <taxon>Caulobacteraceae</taxon>
        <taxon>Brevundimonas</taxon>
    </lineage>
</organism>
<protein>
    <recommendedName>
        <fullName evidence="4">DUF4175 domain-containing protein</fullName>
    </recommendedName>
</protein>
<evidence type="ECO:0000313" key="3">
    <source>
        <dbReference type="Proteomes" id="UP001500791"/>
    </source>
</evidence>
<evidence type="ECO:0000313" key="2">
    <source>
        <dbReference type="EMBL" id="GAA0396192.1"/>
    </source>
</evidence>
<keyword evidence="3" id="KW-1185">Reference proteome</keyword>
<keyword evidence="1" id="KW-1133">Transmembrane helix</keyword>